<keyword evidence="6" id="KW-1133">Transmembrane helix</keyword>
<dbReference type="Proteomes" id="UP000265715">
    <property type="component" value="Unassembled WGS sequence"/>
</dbReference>
<keyword evidence="6" id="KW-0472">Membrane</keyword>
<dbReference type="InterPro" id="IPR012902">
    <property type="entry name" value="N_methyl_site"/>
</dbReference>
<accession>A0A399EPG1</accession>
<dbReference type="EMBL" id="QXDL01000044">
    <property type="protein sequence ID" value="RIH86604.1"/>
    <property type="molecule type" value="Genomic_DNA"/>
</dbReference>
<keyword evidence="4" id="KW-0998">Cell outer membrane</keyword>
<comment type="subcellular location">
    <subcellularLocation>
        <location evidence="1">Cell outer membrane</location>
        <topology evidence="1">Single-pass membrane protein</topology>
    </subcellularLocation>
    <subcellularLocation>
        <location evidence="2">Periplasm</location>
    </subcellularLocation>
</comment>
<dbReference type="AlphaFoldDB" id="A0A399EPG1"/>
<proteinExistence type="predicted"/>
<keyword evidence="8" id="KW-1185">Reference proteome</keyword>
<evidence type="ECO:0000256" key="4">
    <source>
        <dbReference type="ARBA" id="ARBA00023237"/>
    </source>
</evidence>
<dbReference type="GO" id="GO:0009279">
    <property type="term" value="C:cell outer membrane"/>
    <property type="evidence" value="ECO:0007669"/>
    <property type="project" value="UniProtKB-SubCell"/>
</dbReference>
<name>A0A399EPG1_9DEIN</name>
<dbReference type="InterPro" id="IPR045584">
    <property type="entry name" value="Pilin-like"/>
</dbReference>
<sequence length="217" mass="23118">MRNHSGVTVIELMIALAIIGVAFGALLMTQVSNLRASQNARLASDVKAAANRVLEQKMAEVLAVQIDDTKATPAGTTDQITNDNYVDAKNPDVLIFEKTGVWQSFWFTDYYWSCPSVVSSLPSSVRPYTTSGKLRTVDCSGSQTDGPIVTEWRVTGDTGVLGEGILDVVVTARHAKGMTVTVGNRVSCYDVYPSPSKSAPTPCPTPYDPVAGTGGGR</sequence>
<dbReference type="SUPFAM" id="SSF54523">
    <property type="entry name" value="Pili subunits"/>
    <property type="match status" value="1"/>
</dbReference>
<dbReference type="OrthoDB" id="32002at2"/>
<gene>
    <name evidence="7" type="ORF">Mterra_01386</name>
</gene>
<dbReference type="NCBIfam" id="TIGR02532">
    <property type="entry name" value="IV_pilin_GFxxxE"/>
    <property type="match status" value="1"/>
</dbReference>
<protein>
    <submittedName>
        <fullName evidence="7">Uncharacterized protein</fullName>
    </submittedName>
</protein>
<evidence type="ECO:0000256" key="6">
    <source>
        <dbReference type="SAM" id="Phobius"/>
    </source>
</evidence>
<evidence type="ECO:0000256" key="5">
    <source>
        <dbReference type="SAM" id="MobiDB-lite"/>
    </source>
</evidence>
<keyword evidence="6" id="KW-0812">Transmembrane</keyword>
<evidence type="ECO:0000256" key="3">
    <source>
        <dbReference type="ARBA" id="ARBA00022764"/>
    </source>
</evidence>
<evidence type="ECO:0000256" key="1">
    <source>
        <dbReference type="ARBA" id="ARBA00004203"/>
    </source>
</evidence>
<reference evidence="7 8" key="1">
    <citation type="submission" date="2018-08" db="EMBL/GenBank/DDBJ databases">
        <title>Meiothermus terrae DSM 26712 genome sequencing project.</title>
        <authorList>
            <person name="Da Costa M.S."/>
            <person name="Albuquerque L."/>
            <person name="Raposo P."/>
            <person name="Froufe H.J.C."/>
            <person name="Barroso C.S."/>
            <person name="Egas C."/>
        </authorList>
    </citation>
    <scope>NUCLEOTIDE SEQUENCE [LARGE SCALE GENOMIC DNA]</scope>
    <source>
        <strain evidence="7 8">DSM 26712</strain>
    </source>
</reference>
<feature type="region of interest" description="Disordered" evidence="5">
    <location>
        <begin position="195"/>
        <end position="217"/>
    </location>
</feature>
<dbReference type="GO" id="GO:0042597">
    <property type="term" value="C:periplasmic space"/>
    <property type="evidence" value="ECO:0007669"/>
    <property type="project" value="UniProtKB-SubCell"/>
</dbReference>
<dbReference type="Pfam" id="PF07963">
    <property type="entry name" value="N_methyl"/>
    <property type="match status" value="1"/>
</dbReference>
<feature type="transmembrane region" description="Helical" evidence="6">
    <location>
        <begin position="6"/>
        <end position="28"/>
    </location>
</feature>
<evidence type="ECO:0000313" key="7">
    <source>
        <dbReference type="EMBL" id="RIH86604.1"/>
    </source>
</evidence>
<evidence type="ECO:0000256" key="2">
    <source>
        <dbReference type="ARBA" id="ARBA00004418"/>
    </source>
</evidence>
<keyword evidence="3" id="KW-0574">Periplasm</keyword>
<organism evidence="7 8">
    <name type="scientific">Calidithermus terrae</name>
    <dbReference type="NCBI Taxonomy" id="1408545"/>
    <lineage>
        <taxon>Bacteria</taxon>
        <taxon>Thermotogati</taxon>
        <taxon>Deinococcota</taxon>
        <taxon>Deinococci</taxon>
        <taxon>Thermales</taxon>
        <taxon>Thermaceae</taxon>
        <taxon>Calidithermus</taxon>
    </lineage>
</organism>
<comment type="caution">
    <text evidence="7">The sequence shown here is derived from an EMBL/GenBank/DDBJ whole genome shotgun (WGS) entry which is preliminary data.</text>
</comment>
<evidence type="ECO:0000313" key="8">
    <source>
        <dbReference type="Proteomes" id="UP000265715"/>
    </source>
</evidence>